<dbReference type="EC" id="2.4.99.28" evidence="11"/>
<dbReference type="AlphaFoldDB" id="A0A3M4WEK7"/>
<keyword evidence="8 11" id="KW-1133">Transmembrane helix</keyword>
<dbReference type="InterPro" id="IPR023346">
    <property type="entry name" value="Lysozyme-like_dom_sf"/>
</dbReference>
<dbReference type="GO" id="GO:0005886">
    <property type="term" value="C:plasma membrane"/>
    <property type="evidence" value="ECO:0007669"/>
    <property type="project" value="UniProtKB-SubCell"/>
</dbReference>
<keyword evidence="3 11" id="KW-0328">Glycosyltransferase</keyword>
<keyword evidence="5 11" id="KW-0812">Transmembrane</keyword>
<evidence type="ECO:0000256" key="10">
    <source>
        <dbReference type="ARBA" id="ARBA00023316"/>
    </source>
</evidence>
<organism evidence="14 15">
    <name type="scientific">Pseudomonas cichorii</name>
    <dbReference type="NCBI Taxonomy" id="36746"/>
    <lineage>
        <taxon>Bacteria</taxon>
        <taxon>Pseudomonadati</taxon>
        <taxon>Pseudomonadota</taxon>
        <taxon>Gammaproteobacteria</taxon>
        <taxon>Pseudomonadales</taxon>
        <taxon>Pseudomonadaceae</taxon>
        <taxon>Pseudomonas</taxon>
    </lineage>
</organism>
<dbReference type="NCBIfam" id="TIGR02070">
    <property type="entry name" value="mono_pep_trsgly"/>
    <property type="match status" value="1"/>
</dbReference>
<dbReference type="SUPFAM" id="SSF53955">
    <property type="entry name" value="Lysozyme-like"/>
    <property type="match status" value="1"/>
</dbReference>
<evidence type="ECO:0000313" key="14">
    <source>
        <dbReference type="EMBL" id="RMR62491.1"/>
    </source>
</evidence>
<protein>
    <recommendedName>
        <fullName evidence="11">Biosynthetic peptidoglycan transglycosylase</fullName>
        <ecNumber evidence="11">2.4.99.28</ecNumber>
    </recommendedName>
    <alternativeName>
        <fullName evidence="11">Glycan polymerase</fullName>
    </alternativeName>
    <alternativeName>
        <fullName evidence="11">Peptidoglycan glycosyltransferase MtgA</fullName>
        <shortName evidence="11">PGT</shortName>
    </alternativeName>
</protein>
<evidence type="ECO:0000256" key="5">
    <source>
        <dbReference type="ARBA" id="ARBA00022692"/>
    </source>
</evidence>
<evidence type="ECO:0000256" key="4">
    <source>
        <dbReference type="ARBA" id="ARBA00022679"/>
    </source>
</evidence>
<gene>
    <name evidence="11" type="primary">mtgA</name>
    <name evidence="14" type="ORF">ALP84_04387</name>
</gene>
<feature type="domain" description="Glycosyl transferase family 51" evidence="13">
    <location>
        <begin position="217"/>
        <end position="381"/>
    </location>
</feature>
<dbReference type="Gene3D" id="1.10.3810.10">
    <property type="entry name" value="Biosynthetic peptidoglycan transglycosylase-like"/>
    <property type="match status" value="1"/>
</dbReference>
<evidence type="ECO:0000256" key="2">
    <source>
        <dbReference type="ARBA" id="ARBA00022519"/>
    </source>
</evidence>
<dbReference type="GO" id="GO:0009274">
    <property type="term" value="C:peptidoglycan-based cell wall"/>
    <property type="evidence" value="ECO:0007669"/>
    <property type="project" value="InterPro"/>
</dbReference>
<evidence type="ECO:0000256" key="12">
    <source>
        <dbReference type="SAM" id="MobiDB-lite"/>
    </source>
</evidence>
<comment type="caution">
    <text evidence="14">The sequence shown here is derived from an EMBL/GenBank/DDBJ whole genome shotgun (WGS) entry which is preliminary data.</text>
</comment>
<keyword evidence="9 11" id="KW-0472">Membrane</keyword>
<keyword evidence="6 11" id="KW-0133">Cell shape</keyword>
<keyword evidence="4 11" id="KW-0808">Transferase</keyword>
<keyword evidence="2 11" id="KW-0997">Cell inner membrane</keyword>
<feature type="compositionally biased region" description="Basic and acidic residues" evidence="12">
    <location>
        <begin position="123"/>
        <end position="135"/>
    </location>
</feature>
<dbReference type="Proteomes" id="UP000278332">
    <property type="component" value="Unassembled WGS sequence"/>
</dbReference>
<evidence type="ECO:0000256" key="3">
    <source>
        <dbReference type="ARBA" id="ARBA00022676"/>
    </source>
</evidence>
<comment type="subcellular location">
    <subcellularLocation>
        <location evidence="11">Cell inner membrane</location>
        <topology evidence="11">Single-pass membrane protein</topology>
    </subcellularLocation>
</comment>
<evidence type="ECO:0000313" key="15">
    <source>
        <dbReference type="Proteomes" id="UP000278332"/>
    </source>
</evidence>
<dbReference type="GO" id="GO:0008955">
    <property type="term" value="F:peptidoglycan glycosyltransferase activity"/>
    <property type="evidence" value="ECO:0007669"/>
    <property type="project" value="UniProtKB-UniRule"/>
</dbReference>
<comment type="catalytic activity">
    <reaction evidence="11">
        <text>[GlcNAc-(1-&gt;4)-Mur2Ac(oyl-L-Ala-gamma-D-Glu-L-Lys-D-Ala-D-Ala)](n)-di-trans,octa-cis-undecaprenyl diphosphate + beta-D-GlcNAc-(1-&gt;4)-Mur2Ac(oyl-L-Ala-gamma-D-Glu-L-Lys-D-Ala-D-Ala)-di-trans,octa-cis-undecaprenyl diphosphate = [GlcNAc-(1-&gt;4)-Mur2Ac(oyl-L-Ala-gamma-D-Glu-L-Lys-D-Ala-D-Ala)](n+1)-di-trans,octa-cis-undecaprenyl diphosphate + di-trans,octa-cis-undecaprenyl diphosphate + H(+)</text>
        <dbReference type="Rhea" id="RHEA:23708"/>
        <dbReference type="Rhea" id="RHEA-COMP:9602"/>
        <dbReference type="Rhea" id="RHEA-COMP:9603"/>
        <dbReference type="ChEBI" id="CHEBI:15378"/>
        <dbReference type="ChEBI" id="CHEBI:58405"/>
        <dbReference type="ChEBI" id="CHEBI:60033"/>
        <dbReference type="ChEBI" id="CHEBI:78435"/>
        <dbReference type="EC" id="2.4.99.28"/>
    </reaction>
</comment>
<feature type="transmembrane region" description="Helical" evidence="11">
    <location>
        <begin position="175"/>
        <end position="193"/>
    </location>
</feature>
<comment type="function">
    <text evidence="11">Peptidoglycan polymerase that catalyzes glycan chain elongation from lipid-linked precursors.</text>
</comment>
<dbReference type="GO" id="GO:0071555">
    <property type="term" value="P:cell wall organization"/>
    <property type="evidence" value="ECO:0007669"/>
    <property type="project" value="UniProtKB-KW"/>
</dbReference>
<name>A0A3M4WEK7_PSECI</name>
<evidence type="ECO:0000256" key="11">
    <source>
        <dbReference type="HAMAP-Rule" id="MF_00766"/>
    </source>
</evidence>
<sequence>MRLKRDWCSLGYATQTPGRNAQGQPTDQESQTAERRHDPQFADAAEGQRIQAAGKQHDADGKGKAGPGDQSTGNLGREYSHAQQGQRMHQLVKHTGVKNRQILGAQATFEAVGSECAEGYAGKTEKGSKHQEATKHQGSPVKNRPMAHGLYNGPLNGFGQAISMLRFLLHRVAKILLWFAAGSLVLVLVLRWVPPPGTALMIERKIESWVDGEPIDLQRSWQPWNKISDNLKIAVIAGEDQKFAEHWGFDISAIQAAILHNERGGSIRGASTLSQQVSKNLFLWSGRSYLRKALEAWFTALIELLWSKERILEVYLNSVEWDEGVFGAQAAAQHHFGINASALSTQQASYLAAVLPNPRQWSASHPSSYVSRRAGWIRQQMRQLGGDGYLAGLNSSRKL</sequence>
<keyword evidence="10 11" id="KW-0961">Cell wall biogenesis/degradation</keyword>
<proteinExistence type="inferred from homology"/>
<comment type="pathway">
    <text evidence="11">Cell wall biogenesis; peptidoglycan biosynthesis.</text>
</comment>
<comment type="similarity">
    <text evidence="11">Belongs to the glycosyltransferase 51 family.</text>
</comment>
<reference evidence="14 15" key="1">
    <citation type="submission" date="2018-08" db="EMBL/GenBank/DDBJ databases">
        <title>Recombination of ecologically and evolutionarily significant loci maintains genetic cohesion in the Pseudomonas syringae species complex.</title>
        <authorList>
            <person name="Dillon M."/>
            <person name="Thakur S."/>
            <person name="Almeida R.N.D."/>
            <person name="Weir B.S."/>
            <person name="Guttman D.S."/>
        </authorList>
    </citation>
    <scope>NUCLEOTIDE SEQUENCE [LARGE SCALE GENOMIC DNA]</scope>
    <source>
        <strain evidence="14 15">ICMP 6917</strain>
    </source>
</reference>
<dbReference type="InterPro" id="IPR011812">
    <property type="entry name" value="Pep_trsgly"/>
</dbReference>
<dbReference type="GO" id="GO:0009252">
    <property type="term" value="P:peptidoglycan biosynthetic process"/>
    <property type="evidence" value="ECO:0007669"/>
    <property type="project" value="UniProtKB-UniRule"/>
</dbReference>
<dbReference type="PANTHER" id="PTHR30400:SF0">
    <property type="entry name" value="BIOSYNTHETIC PEPTIDOGLYCAN TRANSGLYCOSYLASE"/>
    <property type="match status" value="1"/>
</dbReference>
<evidence type="ECO:0000256" key="7">
    <source>
        <dbReference type="ARBA" id="ARBA00022984"/>
    </source>
</evidence>
<keyword evidence="7 11" id="KW-0573">Peptidoglycan synthesis</keyword>
<dbReference type="Pfam" id="PF00912">
    <property type="entry name" value="Transgly"/>
    <property type="match status" value="1"/>
</dbReference>
<dbReference type="GO" id="GO:0016763">
    <property type="term" value="F:pentosyltransferase activity"/>
    <property type="evidence" value="ECO:0007669"/>
    <property type="project" value="InterPro"/>
</dbReference>
<evidence type="ECO:0000256" key="8">
    <source>
        <dbReference type="ARBA" id="ARBA00022989"/>
    </source>
</evidence>
<dbReference type="PANTHER" id="PTHR30400">
    <property type="entry name" value="MONOFUNCTIONAL BIOSYNTHETIC PEPTIDOGLYCAN TRANSGLYCOSYLASE"/>
    <property type="match status" value="1"/>
</dbReference>
<evidence type="ECO:0000256" key="9">
    <source>
        <dbReference type="ARBA" id="ARBA00023136"/>
    </source>
</evidence>
<evidence type="ECO:0000259" key="13">
    <source>
        <dbReference type="Pfam" id="PF00912"/>
    </source>
</evidence>
<dbReference type="UniPathway" id="UPA00219"/>
<feature type="compositionally biased region" description="Polar residues" evidence="12">
    <location>
        <begin position="12"/>
        <end position="31"/>
    </location>
</feature>
<dbReference type="InterPro" id="IPR036950">
    <property type="entry name" value="PBP_transglycosylase"/>
</dbReference>
<feature type="region of interest" description="Disordered" evidence="12">
    <location>
        <begin position="122"/>
        <end position="146"/>
    </location>
</feature>
<evidence type="ECO:0000256" key="1">
    <source>
        <dbReference type="ARBA" id="ARBA00022475"/>
    </source>
</evidence>
<dbReference type="EMBL" id="RBRY01000022">
    <property type="protein sequence ID" value="RMR62491.1"/>
    <property type="molecule type" value="Genomic_DNA"/>
</dbReference>
<dbReference type="InterPro" id="IPR001264">
    <property type="entry name" value="Glyco_trans_51"/>
</dbReference>
<dbReference type="GO" id="GO:0008360">
    <property type="term" value="P:regulation of cell shape"/>
    <property type="evidence" value="ECO:0007669"/>
    <property type="project" value="UniProtKB-KW"/>
</dbReference>
<keyword evidence="1 11" id="KW-1003">Cell membrane</keyword>
<dbReference type="HAMAP" id="MF_00766">
    <property type="entry name" value="PGT_MtgA"/>
    <property type="match status" value="1"/>
</dbReference>
<evidence type="ECO:0000256" key="6">
    <source>
        <dbReference type="ARBA" id="ARBA00022960"/>
    </source>
</evidence>
<accession>A0A3M4WEK7</accession>
<feature type="region of interest" description="Disordered" evidence="12">
    <location>
        <begin position="1"/>
        <end position="90"/>
    </location>
</feature>